<evidence type="ECO:0000313" key="2">
    <source>
        <dbReference type="EMBL" id="ADB17381.1"/>
    </source>
</evidence>
<dbReference type="STRING" id="530564.Psta_2713"/>
<dbReference type="eggNOG" id="COG0457">
    <property type="taxonomic scope" value="Bacteria"/>
</dbReference>
<dbReference type="InterPro" id="IPR039424">
    <property type="entry name" value="SBP_5"/>
</dbReference>
<proteinExistence type="predicted"/>
<dbReference type="eggNOG" id="COG0747">
    <property type="taxonomic scope" value="Bacteria"/>
</dbReference>
<dbReference type="Gene3D" id="3.10.105.10">
    <property type="entry name" value="Dipeptide-binding Protein, Domain 3"/>
    <property type="match status" value="1"/>
</dbReference>
<dbReference type="PANTHER" id="PTHR30290">
    <property type="entry name" value="PERIPLASMIC BINDING COMPONENT OF ABC TRANSPORTER"/>
    <property type="match status" value="1"/>
</dbReference>
<sequence precursor="true">MLSPHFAKPILLALAWLALVSAWSREVSAQGGKRLYQQVPFDRITIEEMGMPQVLVVQPLKLPGRLVPSNPRPTEKLRLRLVNDAREFEIAWGDIKKLELYEQIVLAETDKLIADGKLDEAFDYLVFLLDYYPKLDGLKNSRESFLYRSAGAAFSKHKYDEALAVLEELWAQNPQYRASETAPTLMAVLGNIADRMLAGYFEKEDYSSTRTLLKRLETTYKASNETFAKKWREQLDSLAAIHRDAAAEHLKAKRFAEAHDELSNMQAVWPEVEGGAALVAELRRLYPRVVIGVTHPAHELAPTSLQNPAARRTGQLTSATLMQLKSLTAEGGVYASPLGTTTLSEDGLQLTFVLPPALAAASNAQGEMPAAVWLSNVLLRTADPASDEFNAAWARTIDSVRVASPARVITEFKLLHVMPQALLRNVPLPTTGVGNLKQYAILAQDSTVMRLVRAQSTETTPSSPSEVAERVYDDTDRAINGLRRGEIDVIDALFPGDINAFSSDPNIVVAPYNVPTTHLLTVRMNHPFLSNRTFRRALLYGINRQLILDKGLLGDRQIAGSQLVSGPFPAPFEGNQQGAYAYDETVLPRPYDPRLAATLRILAEAEIRSAKEKAMEAVPKLEPLVLGHPADETSRIACRAIKAQWKLLKIECTLKEFPPGVFDDPDGSCDLVYRQLAAWEPLTDASRLFGELGIAPTNNPFIKLSLQQLDGARNWQVARQRLAQLHRLVHEEVEVLPLWQLVDHYAYRKDRVVLEGPRISLYQDIDRWLAPAAATAQSSRPTYPASLTAGAR</sequence>
<protein>
    <submittedName>
        <fullName evidence="2">Extracellular solute-binding protein family 5</fullName>
    </submittedName>
</protein>
<dbReference type="GO" id="GO:1904680">
    <property type="term" value="F:peptide transmembrane transporter activity"/>
    <property type="evidence" value="ECO:0007669"/>
    <property type="project" value="TreeGrafter"/>
</dbReference>
<dbReference type="InterPro" id="IPR000914">
    <property type="entry name" value="SBP_5_dom"/>
</dbReference>
<evidence type="ECO:0000313" key="3">
    <source>
        <dbReference type="Proteomes" id="UP000001887"/>
    </source>
</evidence>
<dbReference type="PANTHER" id="PTHR30290:SF83">
    <property type="entry name" value="ABC TRANSPORTER SUBSTRATE-BINDING PROTEIN"/>
    <property type="match status" value="1"/>
</dbReference>
<reference evidence="2 3" key="1">
    <citation type="journal article" date="2009" name="Stand. Genomic Sci.">
        <title>Complete genome sequence of Pirellula staleyi type strain (ATCC 27377).</title>
        <authorList>
            <person name="Clum A."/>
            <person name="Tindall B.J."/>
            <person name="Sikorski J."/>
            <person name="Ivanova N."/>
            <person name="Mavrommatis K."/>
            <person name="Lucas S."/>
            <person name="Glavina del Rio T."/>
            <person name="Nolan M."/>
            <person name="Chen F."/>
            <person name="Tice H."/>
            <person name="Pitluck S."/>
            <person name="Cheng J.F."/>
            <person name="Chertkov O."/>
            <person name="Brettin T."/>
            <person name="Han C."/>
            <person name="Detter J.C."/>
            <person name="Kuske C."/>
            <person name="Bruce D."/>
            <person name="Goodwin L."/>
            <person name="Ovchinikova G."/>
            <person name="Pati A."/>
            <person name="Mikhailova N."/>
            <person name="Chen A."/>
            <person name="Palaniappan K."/>
            <person name="Land M."/>
            <person name="Hauser L."/>
            <person name="Chang Y.J."/>
            <person name="Jeffries C.D."/>
            <person name="Chain P."/>
            <person name="Rohde M."/>
            <person name="Goker M."/>
            <person name="Bristow J."/>
            <person name="Eisen J.A."/>
            <person name="Markowitz V."/>
            <person name="Hugenholtz P."/>
            <person name="Kyrpides N.C."/>
            <person name="Klenk H.P."/>
            <person name="Lapidus A."/>
        </authorList>
    </citation>
    <scope>NUCLEOTIDE SEQUENCE [LARGE SCALE GENOMIC DNA]</scope>
    <source>
        <strain evidence="3">ATCC 27377 / DSM 6068 / ICPB 4128</strain>
    </source>
</reference>
<dbReference type="AlphaFoldDB" id="D2R6T1"/>
<accession>D2R6T1</accession>
<feature type="domain" description="Solute-binding protein family 5" evidence="1">
    <location>
        <begin position="465"/>
        <end position="681"/>
    </location>
</feature>
<dbReference type="Gene3D" id="1.25.40.10">
    <property type="entry name" value="Tetratricopeptide repeat domain"/>
    <property type="match status" value="1"/>
</dbReference>
<dbReference type="EMBL" id="CP001848">
    <property type="protein sequence ID" value="ADB17381.1"/>
    <property type="molecule type" value="Genomic_DNA"/>
</dbReference>
<dbReference type="SUPFAM" id="SSF53850">
    <property type="entry name" value="Periplasmic binding protein-like II"/>
    <property type="match status" value="1"/>
</dbReference>
<dbReference type="KEGG" id="psl:Psta_2713"/>
<dbReference type="Gene3D" id="3.40.190.10">
    <property type="entry name" value="Periplasmic binding protein-like II"/>
    <property type="match status" value="1"/>
</dbReference>
<dbReference type="OrthoDB" id="281192at2"/>
<organism evidence="2 3">
    <name type="scientific">Pirellula staleyi (strain ATCC 27377 / DSM 6068 / ICPB 4128)</name>
    <name type="common">Pirella staleyi</name>
    <dbReference type="NCBI Taxonomy" id="530564"/>
    <lineage>
        <taxon>Bacteria</taxon>
        <taxon>Pseudomonadati</taxon>
        <taxon>Planctomycetota</taxon>
        <taxon>Planctomycetia</taxon>
        <taxon>Pirellulales</taxon>
        <taxon>Pirellulaceae</taxon>
        <taxon>Pirellula</taxon>
    </lineage>
</organism>
<gene>
    <name evidence="2" type="ordered locus">Psta_2713</name>
</gene>
<evidence type="ECO:0000259" key="1">
    <source>
        <dbReference type="Pfam" id="PF00496"/>
    </source>
</evidence>
<dbReference type="HOGENOM" id="CLU_354460_0_0_0"/>
<dbReference type="GO" id="GO:0015833">
    <property type="term" value="P:peptide transport"/>
    <property type="evidence" value="ECO:0007669"/>
    <property type="project" value="TreeGrafter"/>
</dbReference>
<dbReference type="InterPro" id="IPR011990">
    <property type="entry name" value="TPR-like_helical_dom_sf"/>
</dbReference>
<name>D2R6T1_PIRSD</name>
<dbReference type="Pfam" id="PF00496">
    <property type="entry name" value="SBP_bac_5"/>
    <property type="match status" value="1"/>
</dbReference>
<dbReference type="Proteomes" id="UP000001887">
    <property type="component" value="Chromosome"/>
</dbReference>
<keyword evidence="3" id="KW-1185">Reference proteome</keyword>